<protein>
    <submittedName>
        <fullName evidence="2">Uncharacterized protein</fullName>
    </submittedName>
</protein>
<name>A0A2Z6QJX1_9GLOM</name>
<dbReference type="AlphaFoldDB" id="A0A2Z6QJX1"/>
<evidence type="ECO:0000313" key="3">
    <source>
        <dbReference type="EMBL" id="GES80961.1"/>
    </source>
</evidence>
<reference evidence="2 4" key="1">
    <citation type="submission" date="2017-11" db="EMBL/GenBank/DDBJ databases">
        <title>The genome of Rhizophagus clarus HR1 reveals common genetic basis of auxotrophy among arbuscular mycorrhizal fungi.</title>
        <authorList>
            <person name="Kobayashi Y."/>
        </authorList>
    </citation>
    <scope>NUCLEOTIDE SEQUENCE [LARGE SCALE GENOMIC DNA]</scope>
    <source>
        <strain evidence="2 4">HR1</strain>
    </source>
</reference>
<dbReference type="Proteomes" id="UP000615446">
    <property type="component" value="Unassembled WGS sequence"/>
</dbReference>
<sequence length="186" mass="21148">MFVILVFSVKAKNTKSRSDNASNSQSILELRSPQIPENSHNIFPWEEVTPDQLLSKYWYRFFKAIFVTIIISFLLKDLKTIKERVGIPPHSVTNPIHTFNQSKVNDTSTPLKIAGRVSQFADHRISLFGTSLVTDFVQNGYSPEWTSPPLLEVSPITNGGYRSKDQKLFMNEIQSMLQLGAIIYLV</sequence>
<feature type="transmembrane region" description="Helical" evidence="1">
    <location>
        <begin position="57"/>
        <end position="75"/>
    </location>
</feature>
<keyword evidence="1" id="KW-1133">Transmembrane helix</keyword>
<comment type="caution">
    <text evidence="2">The sequence shown here is derived from an EMBL/GenBank/DDBJ whole genome shotgun (WGS) entry which is preliminary data.</text>
</comment>
<reference evidence="3" key="2">
    <citation type="submission" date="2019-10" db="EMBL/GenBank/DDBJ databases">
        <title>Conservation and host-specific expression of non-tandemly repeated heterogenous ribosome RNA gene in arbuscular mycorrhizal fungi.</title>
        <authorList>
            <person name="Maeda T."/>
            <person name="Kobayashi Y."/>
            <person name="Nakagawa T."/>
            <person name="Ezawa T."/>
            <person name="Yamaguchi K."/>
            <person name="Bino T."/>
            <person name="Nishimoto Y."/>
            <person name="Shigenobu S."/>
            <person name="Kawaguchi M."/>
        </authorList>
    </citation>
    <scope>NUCLEOTIDE SEQUENCE</scope>
    <source>
        <strain evidence="3">HR1</strain>
    </source>
</reference>
<organism evidence="2 4">
    <name type="scientific">Rhizophagus clarus</name>
    <dbReference type="NCBI Taxonomy" id="94130"/>
    <lineage>
        <taxon>Eukaryota</taxon>
        <taxon>Fungi</taxon>
        <taxon>Fungi incertae sedis</taxon>
        <taxon>Mucoromycota</taxon>
        <taxon>Glomeromycotina</taxon>
        <taxon>Glomeromycetes</taxon>
        <taxon>Glomerales</taxon>
        <taxon>Glomeraceae</taxon>
        <taxon>Rhizophagus</taxon>
    </lineage>
</organism>
<keyword evidence="1" id="KW-0472">Membrane</keyword>
<keyword evidence="1" id="KW-0812">Transmembrane</keyword>
<dbReference type="Proteomes" id="UP000247702">
    <property type="component" value="Unassembled WGS sequence"/>
</dbReference>
<evidence type="ECO:0000256" key="1">
    <source>
        <dbReference type="SAM" id="Phobius"/>
    </source>
</evidence>
<evidence type="ECO:0000313" key="2">
    <source>
        <dbReference type="EMBL" id="GBB90407.1"/>
    </source>
</evidence>
<proteinExistence type="predicted"/>
<gene>
    <name evidence="3" type="ORF">RCL2_000822100</name>
    <name evidence="2" type="ORF">RclHR1_17360003</name>
</gene>
<dbReference type="EMBL" id="BLAL01000053">
    <property type="protein sequence ID" value="GES80961.1"/>
    <property type="molecule type" value="Genomic_DNA"/>
</dbReference>
<evidence type="ECO:0000313" key="4">
    <source>
        <dbReference type="Proteomes" id="UP000247702"/>
    </source>
</evidence>
<keyword evidence="4" id="KW-1185">Reference proteome</keyword>
<dbReference type="EMBL" id="BEXD01000820">
    <property type="protein sequence ID" value="GBB90407.1"/>
    <property type="molecule type" value="Genomic_DNA"/>
</dbReference>
<accession>A0A2Z6QJX1</accession>